<evidence type="ECO:0000256" key="5">
    <source>
        <dbReference type="ARBA" id="ARBA00023163"/>
    </source>
</evidence>
<evidence type="ECO:0000256" key="3">
    <source>
        <dbReference type="ARBA" id="ARBA00022679"/>
    </source>
</evidence>
<keyword evidence="8" id="KW-1185">Reference proteome</keyword>
<dbReference type="InterPro" id="IPR007080">
    <property type="entry name" value="RNA_pol_Rpb1_1"/>
</dbReference>
<dbReference type="STRING" id="429701.A0A2G9HRM6"/>
<dbReference type="Proteomes" id="UP000231279">
    <property type="component" value="Unassembled WGS sequence"/>
</dbReference>
<evidence type="ECO:0000259" key="6">
    <source>
        <dbReference type="Pfam" id="PF04997"/>
    </source>
</evidence>
<dbReference type="GO" id="GO:0003677">
    <property type="term" value="F:DNA binding"/>
    <property type="evidence" value="ECO:0007669"/>
    <property type="project" value="InterPro"/>
</dbReference>
<evidence type="ECO:0000256" key="4">
    <source>
        <dbReference type="ARBA" id="ARBA00022695"/>
    </source>
</evidence>
<dbReference type="GO" id="GO:0003899">
    <property type="term" value="F:DNA-directed RNA polymerase activity"/>
    <property type="evidence" value="ECO:0007669"/>
    <property type="project" value="UniProtKB-EC"/>
</dbReference>
<evidence type="ECO:0000313" key="7">
    <source>
        <dbReference type="EMBL" id="PIN19950.1"/>
    </source>
</evidence>
<evidence type="ECO:0000313" key="8">
    <source>
        <dbReference type="Proteomes" id="UP000231279"/>
    </source>
</evidence>
<dbReference type="AlphaFoldDB" id="A0A2G9HRM6"/>
<dbReference type="EC" id="2.7.7.6" evidence="1"/>
<protein>
    <recommendedName>
        <fullName evidence="1">DNA-directed RNA polymerase</fullName>
        <ecNumber evidence="1">2.7.7.6</ecNumber>
    </recommendedName>
</protein>
<evidence type="ECO:0000256" key="2">
    <source>
        <dbReference type="ARBA" id="ARBA00022478"/>
    </source>
</evidence>
<organism evidence="7 8">
    <name type="scientific">Handroanthus impetiginosus</name>
    <dbReference type="NCBI Taxonomy" id="429701"/>
    <lineage>
        <taxon>Eukaryota</taxon>
        <taxon>Viridiplantae</taxon>
        <taxon>Streptophyta</taxon>
        <taxon>Embryophyta</taxon>
        <taxon>Tracheophyta</taxon>
        <taxon>Spermatophyta</taxon>
        <taxon>Magnoliopsida</taxon>
        <taxon>eudicotyledons</taxon>
        <taxon>Gunneridae</taxon>
        <taxon>Pentapetalae</taxon>
        <taxon>asterids</taxon>
        <taxon>lamiids</taxon>
        <taxon>Lamiales</taxon>
        <taxon>Bignoniaceae</taxon>
        <taxon>Crescentiina</taxon>
        <taxon>Tabebuia alliance</taxon>
        <taxon>Handroanthus</taxon>
    </lineage>
</organism>
<dbReference type="OrthoDB" id="902203at2759"/>
<feature type="domain" description="RNA polymerase Rpb1" evidence="6">
    <location>
        <begin position="7"/>
        <end position="65"/>
    </location>
</feature>
<keyword evidence="5" id="KW-0804">Transcription</keyword>
<dbReference type="SUPFAM" id="SSF64484">
    <property type="entry name" value="beta and beta-prime subunits of DNA dependent RNA-polymerase"/>
    <property type="match status" value="1"/>
</dbReference>
<comment type="caution">
    <text evidence="7">The sequence shown here is derived from an EMBL/GenBank/DDBJ whole genome shotgun (WGS) entry which is preliminary data.</text>
</comment>
<sequence>MELAKHFLQTNMEPKWMVLCLLPVLPLELRPIIQIDGKLMSLDINELYGRVLSQNNTFINLLTTNRSTAGELDLLRVKLGKKNYLYRKFYTLIII</sequence>
<accession>A0A2G9HRM6</accession>
<keyword evidence="2 7" id="KW-0240">DNA-directed RNA polymerase</keyword>
<dbReference type="GO" id="GO:0000428">
    <property type="term" value="C:DNA-directed RNA polymerase complex"/>
    <property type="evidence" value="ECO:0007669"/>
    <property type="project" value="UniProtKB-KW"/>
</dbReference>
<dbReference type="Pfam" id="PF04997">
    <property type="entry name" value="RNA_pol_Rpb1_1"/>
    <property type="match status" value="1"/>
</dbReference>
<evidence type="ECO:0000256" key="1">
    <source>
        <dbReference type="ARBA" id="ARBA00012418"/>
    </source>
</evidence>
<keyword evidence="4 7" id="KW-0548">Nucleotidyltransferase</keyword>
<gene>
    <name evidence="7" type="ORF">CDL12_07371</name>
</gene>
<reference evidence="8" key="1">
    <citation type="journal article" date="2018" name="Gigascience">
        <title>Genome assembly of the Pink Ipe (Handroanthus impetiginosus, Bignoniaceae), a highly valued, ecologically keystone Neotropical timber forest tree.</title>
        <authorList>
            <person name="Silva-Junior O.B."/>
            <person name="Grattapaglia D."/>
            <person name="Novaes E."/>
            <person name="Collevatti R.G."/>
        </authorList>
    </citation>
    <scope>NUCLEOTIDE SEQUENCE [LARGE SCALE GENOMIC DNA]</scope>
    <source>
        <strain evidence="8">cv. UFG-1</strain>
    </source>
</reference>
<name>A0A2G9HRM6_9LAMI</name>
<dbReference type="EMBL" id="NKXS01001193">
    <property type="protein sequence ID" value="PIN19950.1"/>
    <property type="molecule type" value="Genomic_DNA"/>
</dbReference>
<proteinExistence type="predicted"/>
<keyword evidence="3 7" id="KW-0808">Transferase</keyword>
<dbReference type="GO" id="GO:0006351">
    <property type="term" value="P:DNA-templated transcription"/>
    <property type="evidence" value="ECO:0007669"/>
    <property type="project" value="InterPro"/>
</dbReference>